<name>A0ABT1W0Q9_9PROT</name>
<gene>
    <name evidence="2" type="ORF">NFI88_15115</name>
</gene>
<dbReference type="SUPFAM" id="SSF48452">
    <property type="entry name" value="TPR-like"/>
    <property type="match status" value="2"/>
</dbReference>
<keyword evidence="3" id="KW-1185">Reference proteome</keyword>
<accession>A0ABT1W0Q9</accession>
<dbReference type="Pfam" id="PF13429">
    <property type="entry name" value="TPR_15"/>
    <property type="match status" value="1"/>
</dbReference>
<comment type="caution">
    <text evidence="2">The sequence shown here is derived from an EMBL/GenBank/DDBJ whole genome shotgun (WGS) entry which is preliminary data.</text>
</comment>
<dbReference type="InterPro" id="IPR019734">
    <property type="entry name" value="TPR_rpt"/>
</dbReference>
<dbReference type="Gene3D" id="1.25.40.10">
    <property type="entry name" value="Tetratricopeptide repeat domain"/>
    <property type="match status" value="2"/>
</dbReference>
<protein>
    <submittedName>
        <fullName evidence="2">Glycosyltransferase 61 family protein</fullName>
    </submittedName>
</protein>
<organism evidence="2 3">
    <name type="scientific">Rhizosaccharibacter radicis</name>
    <dbReference type="NCBI Taxonomy" id="2782605"/>
    <lineage>
        <taxon>Bacteria</taxon>
        <taxon>Pseudomonadati</taxon>
        <taxon>Pseudomonadota</taxon>
        <taxon>Alphaproteobacteria</taxon>
        <taxon>Acetobacterales</taxon>
        <taxon>Acetobacteraceae</taxon>
        <taxon>Rhizosaccharibacter</taxon>
    </lineage>
</organism>
<dbReference type="Pfam" id="PF04577">
    <property type="entry name" value="Glyco_transf_61"/>
    <property type="match status" value="1"/>
</dbReference>
<dbReference type="RefSeq" id="WP_422920919.1">
    <property type="nucleotide sequence ID" value="NZ_JAMZEJ010000009.1"/>
</dbReference>
<proteinExistence type="predicted"/>
<dbReference type="InterPro" id="IPR049625">
    <property type="entry name" value="Glyco_transf_61_cat"/>
</dbReference>
<dbReference type="EMBL" id="JAMZEJ010000009">
    <property type="protein sequence ID" value="MCQ8242166.1"/>
    <property type="molecule type" value="Genomic_DNA"/>
</dbReference>
<evidence type="ECO:0000259" key="1">
    <source>
        <dbReference type="Pfam" id="PF04577"/>
    </source>
</evidence>
<reference evidence="2 3" key="1">
    <citation type="submission" date="2022-06" db="EMBL/GenBank/DDBJ databases">
        <title>Rhizosaccharibacter gen. nov. sp. nov. KSS12, endophytic bacteria isolated from sugarcane.</title>
        <authorList>
            <person name="Pitiwittayakul N."/>
        </authorList>
    </citation>
    <scope>NUCLEOTIDE SEQUENCE [LARGE SCALE GENOMIC DNA]</scope>
    <source>
        <strain evidence="2 3">KSS12</strain>
    </source>
</reference>
<dbReference type="SMART" id="SM00028">
    <property type="entry name" value="TPR"/>
    <property type="match status" value="4"/>
</dbReference>
<evidence type="ECO:0000313" key="3">
    <source>
        <dbReference type="Proteomes" id="UP001524547"/>
    </source>
</evidence>
<feature type="domain" description="Glycosyltransferase 61 catalytic" evidence="1">
    <location>
        <begin position="103"/>
        <end position="272"/>
    </location>
</feature>
<sequence length="754" mass="82375">MQRFIGFGEDALHYNRQYQITDATPGRAIVTDALVQGIRPTIPGNLLEELGGGAFDAAGIVPESLHPRSDGRNAVKPGQVRPAVAAANHIPRAVFGGVAFDHFGHFLLEGTTRLWALPDHADLPWIFLSDGAPRLKGYQSGFLQLLGLGADQIIVVNDAASVGELVVPAPSFTYHHHVTHAYRDSFRRARLPERDTPFRRVFLSRSQTTIALTVGERELEEVLRRDGWEIVIPERLPPAEQALLFRDNNLVMGLQGSAMHLGLFAPPGRRVCHLCRGQAYRGYYVLDDLMDADAVYFQAMSSPPLPSKPITGPFMLDLDATIDFLRAEQLLASAPVAGSAPDAGRRRMMERDYEAWWYYTDSQIRFHRQINHDGLPVTAESALEPAVTAARLRPDNGEIVSHATALTLKFRGENEAAEVLALGREALEGDTPATAQLLHFQSIIEDMRGHYPAAMAAAERAHRIDPGNQSYLNQLATTLFRLGRLEEAETLLRGVIASGRAIASNHYLLSILLESRGEMAEALTLAERAQQLDRGDEELLRRLVLLLRAAGRHEDAVQAQAAFLDRNPGSPPLLLEVAAHATGRGDHAGALKHLRQAYRQAPTDPVIADRFRDALLSLKQLPSLALLGMQPHAAAREHSIMIYRHSLGLAEAGQHEDALTVAIAAATMWPDNETIMQNVQKCLLAADRPAEARLLAADLVARGQETGPYLYVLSLAEGYLGRPQAARDSALRAAALAPDNPLIAGHAGRLAQVA</sequence>
<dbReference type="InterPro" id="IPR011990">
    <property type="entry name" value="TPR-like_helical_dom_sf"/>
</dbReference>
<evidence type="ECO:0000313" key="2">
    <source>
        <dbReference type="EMBL" id="MCQ8242166.1"/>
    </source>
</evidence>
<dbReference type="Proteomes" id="UP001524547">
    <property type="component" value="Unassembled WGS sequence"/>
</dbReference>